<dbReference type="InterPro" id="IPR011009">
    <property type="entry name" value="Kinase-like_dom_sf"/>
</dbReference>
<dbReference type="InterPro" id="IPR000719">
    <property type="entry name" value="Prot_kinase_dom"/>
</dbReference>
<dbReference type="AlphaFoldDB" id="A0A5M3VV36"/>
<evidence type="ECO:0000256" key="1">
    <source>
        <dbReference type="ARBA" id="ARBA00022679"/>
    </source>
</evidence>
<feature type="compositionally biased region" description="Low complexity" evidence="5">
    <location>
        <begin position="244"/>
        <end position="260"/>
    </location>
</feature>
<dbReference type="EMBL" id="BLAD01000045">
    <property type="protein sequence ID" value="GES00436.1"/>
    <property type="molecule type" value="Genomic_DNA"/>
</dbReference>
<feature type="region of interest" description="Disordered" evidence="5">
    <location>
        <begin position="244"/>
        <end position="336"/>
    </location>
</feature>
<dbReference type="InterPro" id="IPR008271">
    <property type="entry name" value="Ser/Thr_kinase_AS"/>
</dbReference>
<proteinExistence type="predicted"/>
<keyword evidence="1" id="KW-0808">Transferase</keyword>
<dbReference type="CDD" id="cd14014">
    <property type="entry name" value="STKc_PknB_like"/>
    <property type="match status" value="1"/>
</dbReference>
<dbReference type="SUPFAM" id="SSF82171">
    <property type="entry name" value="DPP6 N-terminal domain-like"/>
    <property type="match status" value="1"/>
</dbReference>
<keyword evidence="2" id="KW-0547">Nucleotide-binding</keyword>
<feature type="compositionally biased region" description="Low complexity" evidence="5">
    <location>
        <begin position="294"/>
        <end position="308"/>
    </location>
</feature>
<keyword evidence="4" id="KW-0067">ATP-binding</keyword>
<evidence type="ECO:0000313" key="9">
    <source>
        <dbReference type="Proteomes" id="UP000334990"/>
    </source>
</evidence>
<feature type="compositionally biased region" description="Low complexity" evidence="5">
    <location>
        <begin position="374"/>
        <end position="389"/>
    </location>
</feature>
<organism evidence="8 9">
    <name type="scientific">Acrocarpospora corrugata</name>
    <dbReference type="NCBI Taxonomy" id="35763"/>
    <lineage>
        <taxon>Bacteria</taxon>
        <taxon>Bacillati</taxon>
        <taxon>Actinomycetota</taxon>
        <taxon>Actinomycetes</taxon>
        <taxon>Streptosporangiales</taxon>
        <taxon>Streptosporangiaceae</taxon>
        <taxon>Acrocarpospora</taxon>
    </lineage>
</organism>
<evidence type="ECO:0000313" key="8">
    <source>
        <dbReference type="EMBL" id="GES00436.1"/>
    </source>
</evidence>
<reference evidence="8 9" key="1">
    <citation type="submission" date="2019-10" db="EMBL/GenBank/DDBJ databases">
        <title>Whole genome shotgun sequence of Acrocarpospora corrugata NBRC 13972.</title>
        <authorList>
            <person name="Ichikawa N."/>
            <person name="Kimura A."/>
            <person name="Kitahashi Y."/>
            <person name="Komaki H."/>
            <person name="Oguchi A."/>
        </authorList>
    </citation>
    <scope>NUCLEOTIDE SEQUENCE [LARGE SCALE GENOMIC DNA]</scope>
    <source>
        <strain evidence="8 9">NBRC 13972</strain>
    </source>
</reference>
<dbReference type="Gene3D" id="3.30.200.20">
    <property type="entry name" value="Phosphorylase Kinase, domain 1"/>
    <property type="match status" value="1"/>
</dbReference>
<dbReference type="Pfam" id="PF00069">
    <property type="entry name" value="Pkinase"/>
    <property type="match status" value="1"/>
</dbReference>
<dbReference type="PANTHER" id="PTHR43289">
    <property type="entry name" value="MITOGEN-ACTIVATED PROTEIN KINASE KINASE KINASE 20-RELATED"/>
    <property type="match status" value="1"/>
</dbReference>
<protein>
    <recommendedName>
        <fullName evidence="7">Protein kinase domain-containing protein</fullName>
    </recommendedName>
</protein>
<keyword evidence="6" id="KW-0472">Membrane</keyword>
<feature type="region of interest" description="Disordered" evidence="5">
    <location>
        <begin position="370"/>
        <end position="400"/>
    </location>
</feature>
<dbReference type="Gene3D" id="1.10.510.10">
    <property type="entry name" value="Transferase(Phosphotransferase) domain 1"/>
    <property type="match status" value="1"/>
</dbReference>
<feature type="transmembrane region" description="Helical" evidence="6">
    <location>
        <begin position="342"/>
        <end position="363"/>
    </location>
</feature>
<feature type="domain" description="Protein kinase" evidence="7">
    <location>
        <begin position="1"/>
        <end position="236"/>
    </location>
</feature>
<evidence type="ECO:0000256" key="2">
    <source>
        <dbReference type="ARBA" id="ARBA00022741"/>
    </source>
</evidence>
<keyword evidence="6" id="KW-1133">Transmembrane helix</keyword>
<dbReference type="PANTHER" id="PTHR43289:SF34">
    <property type="entry name" value="SERINE_THREONINE-PROTEIN KINASE YBDM-RELATED"/>
    <property type="match status" value="1"/>
</dbReference>
<comment type="caution">
    <text evidence="8">The sequence shown here is derived from an EMBL/GenBank/DDBJ whole genome shotgun (WGS) entry which is preliminary data.</text>
</comment>
<dbReference type="GO" id="GO:0004674">
    <property type="term" value="F:protein serine/threonine kinase activity"/>
    <property type="evidence" value="ECO:0007669"/>
    <property type="project" value="TreeGrafter"/>
</dbReference>
<dbReference type="SUPFAM" id="SSF56112">
    <property type="entry name" value="Protein kinase-like (PK-like)"/>
    <property type="match status" value="1"/>
</dbReference>
<feature type="compositionally biased region" description="Pro residues" evidence="5">
    <location>
        <begin position="309"/>
        <end position="323"/>
    </location>
</feature>
<gene>
    <name evidence="8" type="ORF">Acor_25000</name>
</gene>
<evidence type="ECO:0000256" key="3">
    <source>
        <dbReference type="ARBA" id="ARBA00022777"/>
    </source>
</evidence>
<evidence type="ECO:0000259" key="7">
    <source>
        <dbReference type="PROSITE" id="PS50011"/>
    </source>
</evidence>
<keyword evidence="3" id="KW-0418">Kinase</keyword>
<sequence>MGSTGDQVAVKLLRSDLAGDPMMRERFLREVDAAKRVSPFCTAQLIETGVAGDQPYIVSEYIEGPTLQQRVLASGPLSGPALHRLAIGTATALAAIHQAGVVHRDFKPANVIMGPDGPRVIDFGIAKALDASSTQTSRPVGTPAYMAPEQIMGHQVGPPADLFAWACTILYAATGNSPFGSDTLPAVINRILNADASTDALHGLLRDVVESCIAKDPRGRPTAEQVLLRLLQHSQPNATILQEAAAAAGSAAPPGYGAPPQNHWAPPGTQPPPPYAPTKQYAAGVPPQTGSYGMPPMNQPMNQPQNQPLRPPVNQPPPPPYHPQPIHQMGTQVAAGPKGSRVGLAVLAVGVAVVAIVAVVVVAMRNDDGGTDQASTFSSVSASPAASSPEPEPSPSPTATVVRTKLPGLSAYLYEASTDPLALTYYDVSDSKQDWTNYPRESRDGKFTRSKKYWQQYLSPDGVYAVGRPRNYLTDDFHGVDIITRATGAVQSLKTVKLPLTYEYGEWSRNSNRVLFTILNPSGEDWTVKGFLVIEPATGKVTIRRINDPAIKDGRFYWSPDESGFVTSYTDETTSGLRHYNFAGEVVKTIPGVGVPNNSAGGLYSPSGDLFVTKCPDASAGTCIWDSETGAAQTQFTSDCNRVLGWWDEQHVYCWISPTDKSSNVSVVDLNGDVVRKLIETSDVKSLSPYYSRTGNS</sequence>
<accession>A0A5M3VV36</accession>
<dbReference type="PROSITE" id="PS50011">
    <property type="entry name" value="PROTEIN_KINASE_DOM"/>
    <property type="match status" value="1"/>
</dbReference>
<evidence type="ECO:0000256" key="6">
    <source>
        <dbReference type="SAM" id="Phobius"/>
    </source>
</evidence>
<dbReference type="GO" id="GO:0005524">
    <property type="term" value="F:ATP binding"/>
    <property type="evidence" value="ECO:0007669"/>
    <property type="project" value="UniProtKB-KW"/>
</dbReference>
<keyword evidence="9" id="KW-1185">Reference proteome</keyword>
<evidence type="ECO:0000256" key="5">
    <source>
        <dbReference type="SAM" id="MobiDB-lite"/>
    </source>
</evidence>
<dbReference type="PROSITE" id="PS00108">
    <property type="entry name" value="PROTEIN_KINASE_ST"/>
    <property type="match status" value="1"/>
</dbReference>
<keyword evidence="6" id="KW-0812">Transmembrane</keyword>
<evidence type="ECO:0000256" key="4">
    <source>
        <dbReference type="ARBA" id="ARBA00022840"/>
    </source>
</evidence>
<name>A0A5M3VV36_9ACTN</name>
<dbReference type="Proteomes" id="UP000334990">
    <property type="component" value="Unassembled WGS sequence"/>
</dbReference>